<organism evidence="3 4">
    <name type="scientific">Streptomyces hiroshimensis</name>
    <dbReference type="NCBI Taxonomy" id="66424"/>
    <lineage>
        <taxon>Bacteria</taxon>
        <taxon>Bacillati</taxon>
        <taxon>Actinomycetota</taxon>
        <taxon>Actinomycetes</taxon>
        <taxon>Kitasatosporales</taxon>
        <taxon>Streptomycetaceae</taxon>
        <taxon>Streptomyces</taxon>
    </lineage>
</organism>
<evidence type="ECO:0000313" key="4">
    <source>
        <dbReference type="Proteomes" id="UP000659223"/>
    </source>
</evidence>
<evidence type="ECO:0000256" key="1">
    <source>
        <dbReference type="SAM" id="MobiDB-lite"/>
    </source>
</evidence>
<gene>
    <name evidence="3" type="ORF">GCM10010324_67360</name>
</gene>
<dbReference type="EMBL" id="BMUT01000024">
    <property type="protein sequence ID" value="GGY11030.1"/>
    <property type="molecule type" value="Genomic_DNA"/>
</dbReference>
<reference evidence="4" key="1">
    <citation type="journal article" date="2019" name="Int. J. Syst. Evol. Microbiol.">
        <title>The Global Catalogue of Microorganisms (GCM) 10K type strain sequencing project: providing services to taxonomists for standard genome sequencing and annotation.</title>
        <authorList>
            <consortium name="The Broad Institute Genomics Platform"/>
            <consortium name="The Broad Institute Genome Sequencing Center for Infectious Disease"/>
            <person name="Wu L."/>
            <person name="Ma J."/>
        </authorList>
    </citation>
    <scope>NUCLEOTIDE SEQUENCE [LARGE SCALE GENOMIC DNA]</scope>
    <source>
        <strain evidence="4">JCM 4586</strain>
    </source>
</reference>
<protein>
    <recommendedName>
        <fullName evidence="2">eCIS core domain-containing protein</fullName>
    </recommendedName>
</protein>
<evidence type="ECO:0000313" key="3">
    <source>
        <dbReference type="EMBL" id="GGY11030.1"/>
    </source>
</evidence>
<sequence length="624" mass="68771">MLSRPSGMYEQQARAAAGGRPSLSRIGSSFAGPPGFTRLSGSAVRTAIARVLVAPGQALEPAARKVMESHHGYDFSRVRVHTDAHADASARLIDAAAYTAGRHIVFAAGHYRPTMPRGRALIAHELAHVVQQEPPAHPDGPLYVQRSGRLGFLGDLFTQGPLEAFSRMFGEGEFKPEELQSYLGKLRRTGKPEGDYDSDNKARAVVALWAAGDPSVALDPQLKRLLVRDLYDGVVSQGDARAILTILEGSLGPDLAVVLSASGVLPKALHKSFGRPERARLQRLLDERVKGGFAEAVKDRVVPAEGVRAASHLNDETFRKEWEKAFQEGVAVLVRAKKETHGCAFPLPGELKFDTEHFVSSQTNVDRFKGHERIVPKSALPYAAVGLLFQHLDRWTCECLFFTQLAQLYAWRKMLPEAAFNEKFAEFALGGGRGTSVEGLKSAQRGISDPDSLKQAPVGSVVVWFNRSEYAKGTAFEYEHAIKTSYATEREPEKYVAHPFEATSPGGETRWQLTADEIKRHLAEENADFPSHFRLTADEVEELAREGVAPSVITGLRSIVGVDRVTWVEYRKLVPVRLLAGLTNPEALYQLGKIRTRARKQPDAGAAEKYIEREIELYKIEVPR</sequence>
<dbReference type="Proteomes" id="UP000659223">
    <property type="component" value="Unassembled WGS sequence"/>
</dbReference>
<comment type="caution">
    <text evidence="3">The sequence shown here is derived from an EMBL/GenBank/DDBJ whole genome shotgun (WGS) entry which is preliminary data.</text>
</comment>
<dbReference type="InterPro" id="IPR025295">
    <property type="entry name" value="eCIS_core_dom"/>
</dbReference>
<feature type="domain" description="eCIS core" evidence="2">
    <location>
        <begin position="59"/>
        <end position="133"/>
    </location>
</feature>
<name>A0ABQ2ZFF1_9ACTN</name>
<feature type="region of interest" description="Disordered" evidence="1">
    <location>
        <begin position="1"/>
        <end position="24"/>
    </location>
</feature>
<keyword evidence="4" id="KW-1185">Reference proteome</keyword>
<accession>A0ABQ2ZFF1</accession>
<dbReference type="Pfam" id="PF13699">
    <property type="entry name" value="eCIS_core"/>
    <property type="match status" value="1"/>
</dbReference>
<evidence type="ECO:0000259" key="2">
    <source>
        <dbReference type="Pfam" id="PF13699"/>
    </source>
</evidence>
<proteinExistence type="predicted"/>